<keyword evidence="3" id="KW-1185">Reference proteome</keyword>
<dbReference type="AlphaFoldDB" id="A0A9F2RA08"/>
<organism evidence="3 4">
    <name type="scientific">Python bivittatus</name>
    <name type="common">Burmese python</name>
    <name type="synonym">Python molurus bivittatus</name>
    <dbReference type="NCBI Taxonomy" id="176946"/>
    <lineage>
        <taxon>Eukaryota</taxon>
        <taxon>Metazoa</taxon>
        <taxon>Chordata</taxon>
        <taxon>Craniata</taxon>
        <taxon>Vertebrata</taxon>
        <taxon>Euteleostomi</taxon>
        <taxon>Lepidosauria</taxon>
        <taxon>Squamata</taxon>
        <taxon>Bifurcata</taxon>
        <taxon>Unidentata</taxon>
        <taxon>Episquamata</taxon>
        <taxon>Toxicofera</taxon>
        <taxon>Serpentes</taxon>
        <taxon>Henophidia</taxon>
        <taxon>Pythonidae</taxon>
        <taxon>Python</taxon>
    </lineage>
</organism>
<keyword evidence="2" id="KW-0732">Signal</keyword>
<dbReference type="KEGG" id="pbi:103060334"/>
<sequence length="134" mass="15696">MWWCFGRSRAAWGKFAASFSLVPVAGARCRGQALPRRWLSGQPDLRELFARPALQRFLDQYSRPKEHSDGVPSALAARIRLLRDKEEELLETERLAREDENEDLRKLAEKEVISCQEEIEELRHQVYHLLKHDI</sequence>
<name>A0A9F2RA08_PYTBI</name>
<evidence type="ECO:0000313" key="4">
    <source>
        <dbReference type="RefSeq" id="XP_007441130.1"/>
    </source>
</evidence>
<dbReference type="GeneID" id="103060334"/>
<evidence type="ECO:0000313" key="3">
    <source>
        <dbReference type="Proteomes" id="UP000695026"/>
    </source>
</evidence>
<dbReference type="Proteomes" id="UP000695026">
    <property type="component" value="Unplaced"/>
</dbReference>
<feature type="signal peptide" evidence="2">
    <location>
        <begin position="1"/>
        <end position="27"/>
    </location>
</feature>
<proteinExistence type="predicted"/>
<dbReference type="RefSeq" id="XP_007441130.1">
    <property type="nucleotide sequence ID" value="XM_007441068.2"/>
</dbReference>
<keyword evidence="1" id="KW-0175">Coiled coil</keyword>
<protein>
    <submittedName>
        <fullName evidence="4">Peptide chain release factor 1-like, mitochondrial</fullName>
    </submittedName>
</protein>
<feature type="coiled-coil region" evidence="1">
    <location>
        <begin position="82"/>
        <end position="125"/>
    </location>
</feature>
<gene>
    <name evidence="4" type="primary">LOC103060334</name>
</gene>
<dbReference type="OMA" id="YSRPKEH"/>
<dbReference type="OrthoDB" id="2019491at2759"/>
<accession>A0A9F2RA08</accession>
<evidence type="ECO:0000256" key="2">
    <source>
        <dbReference type="SAM" id="SignalP"/>
    </source>
</evidence>
<feature type="chain" id="PRO_5039931015" evidence="2">
    <location>
        <begin position="28"/>
        <end position="134"/>
    </location>
</feature>
<reference evidence="4" key="1">
    <citation type="submission" date="2025-08" db="UniProtKB">
        <authorList>
            <consortium name="RefSeq"/>
        </authorList>
    </citation>
    <scope>IDENTIFICATION</scope>
    <source>
        <tissue evidence="4">Liver</tissue>
    </source>
</reference>
<evidence type="ECO:0000256" key="1">
    <source>
        <dbReference type="SAM" id="Coils"/>
    </source>
</evidence>